<evidence type="ECO:0000256" key="2">
    <source>
        <dbReference type="ARBA" id="ARBA00022723"/>
    </source>
</evidence>
<dbReference type="NCBIfam" id="TIGR00608">
    <property type="entry name" value="radc"/>
    <property type="match status" value="1"/>
</dbReference>
<keyword evidence="3" id="KW-0378">Hydrolase</keyword>
<dbReference type="PANTHER" id="PTHR30471:SF3">
    <property type="entry name" value="UPF0758 PROTEIN YEES-RELATED"/>
    <property type="match status" value="1"/>
</dbReference>
<keyword evidence="1" id="KW-0645">Protease</keyword>
<dbReference type="Gene3D" id="1.10.150.20">
    <property type="entry name" value="5' to 3' exonuclease, C-terminal subdomain"/>
    <property type="match status" value="1"/>
</dbReference>
<dbReference type="PANTHER" id="PTHR30471">
    <property type="entry name" value="DNA REPAIR PROTEIN RADC"/>
    <property type="match status" value="1"/>
</dbReference>
<evidence type="ECO:0000313" key="10">
    <source>
        <dbReference type="Proteomes" id="UP001161390"/>
    </source>
</evidence>
<dbReference type="InterPro" id="IPR046778">
    <property type="entry name" value="UPF0758_N"/>
</dbReference>
<gene>
    <name evidence="9" type="ORF">GCM10007854_02400</name>
</gene>
<dbReference type="InterPro" id="IPR037518">
    <property type="entry name" value="MPN"/>
</dbReference>
<dbReference type="SUPFAM" id="SSF102712">
    <property type="entry name" value="JAB1/MPN domain"/>
    <property type="match status" value="1"/>
</dbReference>
<reference evidence="9" key="2">
    <citation type="submission" date="2023-01" db="EMBL/GenBank/DDBJ databases">
        <title>Draft genome sequence of Algimonas porphyrae strain NBRC 108216.</title>
        <authorList>
            <person name="Sun Q."/>
            <person name="Mori K."/>
        </authorList>
    </citation>
    <scope>NUCLEOTIDE SEQUENCE</scope>
    <source>
        <strain evidence="9">NBRC 108216</strain>
    </source>
</reference>
<dbReference type="Pfam" id="PF04002">
    <property type="entry name" value="RadC"/>
    <property type="match status" value="1"/>
</dbReference>
<name>A0ABQ5UX35_9PROT</name>
<dbReference type="RefSeq" id="WP_284369039.1">
    <property type="nucleotide sequence ID" value="NZ_BSNJ01000001.1"/>
</dbReference>
<dbReference type="EMBL" id="BSNJ01000001">
    <property type="protein sequence ID" value="GLQ19285.1"/>
    <property type="molecule type" value="Genomic_DNA"/>
</dbReference>
<dbReference type="SUPFAM" id="SSF47781">
    <property type="entry name" value="RuvA domain 2-like"/>
    <property type="match status" value="1"/>
</dbReference>
<accession>A0ABQ5UX35</accession>
<evidence type="ECO:0000313" key="9">
    <source>
        <dbReference type="EMBL" id="GLQ19285.1"/>
    </source>
</evidence>
<dbReference type="InterPro" id="IPR001405">
    <property type="entry name" value="UPF0758"/>
</dbReference>
<dbReference type="NCBIfam" id="NF000642">
    <property type="entry name" value="PRK00024.1"/>
    <property type="match status" value="1"/>
</dbReference>
<dbReference type="Gene3D" id="3.40.140.10">
    <property type="entry name" value="Cytidine Deaminase, domain 2"/>
    <property type="match status" value="1"/>
</dbReference>
<dbReference type="Proteomes" id="UP001161390">
    <property type="component" value="Unassembled WGS sequence"/>
</dbReference>
<evidence type="ECO:0000256" key="1">
    <source>
        <dbReference type="ARBA" id="ARBA00022670"/>
    </source>
</evidence>
<keyword evidence="4" id="KW-0862">Zinc</keyword>
<dbReference type="CDD" id="cd08071">
    <property type="entry name" value="MPN_DUF2466"/>
    <property type="match status" value="1"/>
</dbReference>
<proteinExistence type="inferred from homology"/>
<dbReference type="PROSITE" id="PS01302">
    <property type="entry name" value="UPF0758"/>
    <property type="match status" value="1"/>
</dbReference>
<dbReference type="InterPro" id="IPR025657">
    <property type="entry name" value="RadC_JAB"/>
</dbReference>
<evidence type="ECO:0000259" key="8">
    <source>
        <dbReference type="PROSITE" id="PS50249"/>
    </source>
</evidence>
<dbReference type="PROSITE" id="PS50249">
    <property type="entry name" value="MPN"/>
    <property type="match status" value="1"/>
</dbReference>
<evidence type="ECO:0000256" key="4">
    <source>
        <dbReference type="ARBA" id="ARBA00022833"/>
    </source>
</evidence>
<dbReference type="InterPro" id="IPR010994">
    <property type="entry name" value="RuvA_2-like"/>
</dbReference>
<keyword evidence="5" id="KW-0482">Metalloprotease</keyword>
<evidence type="ECO:0000256" key="3">
    <source>
        <dbReference type="ARBA" id="ARBA00022801"/>
    </source>
</evidence>
<dbReference type="Pfam" id="PF20582">
    <property type="entry name" value="UPF0758_N"/>
    <property type="match status" value="1"/>
</dbReference>
<evidence type="ECO:0000256" key="6">
    <source>
        <dbReference type="RuleBase" id="RU003797"/>
    </source>
</evidence>
<dbReference type="InterPro" id="IPR020891">
    <property type="entry name" value="UPF0758_CS"/>
</dbReference>
<evidence type="ECO:0000256" key="7">
    <source>
        <dbReference type="SAM" id="MobiDB-lite"/>
    </source>
</evidence>
<comment type="similarity">
    <text evidence="6">Belongs to the UPF0758 family.</text>
</comment>
<keyword evidence="2" id="KW-0479">Metal-binding</keyword>
<keyword evidence="10" id="KW-1185">Reference proteome</keyword>
<evidence type="ECO:0000256" key="5">
    <source>
        <dbReference type="ARBA" id="ARBA00023049"/>
    </source>
</evidence>
<organism evidence="9 10">
    <name type="scientific">Algimonas porphyrae</name>
    <dbReference type="NCBI Taxonomy" id="1128113"/>
    <lineage>
        <taxon>Bacteria</taxon>
        <taxon>Pseudomonadati</taxon>
        <taxon>Pseudomonadota</taxon>
        <taxon>Alphaproteobacteria</taxon>
        <taxon>Maricaulales</taxon>
        <taxon>Robiginitomaculaceae</taxon>
        <taxon>Algimonas</taxon>
    </lineage>
</organism>
<comment type="caution">
    <text evidence="9">The sequence shown here is derived from an EMBL/GenBank/DDBJ whole genome shotgun (WGS) entry which is preliminary data.</text>
</comment>
<feature type="region of interest" description="Disordered" evidence="7">
    <location>
        <begin position="23"/>
        <end position="81"/>
    </location>
</feature>
<reference evidence="9" key="1">
    <citation type="journal article" date="2014" name="Int. J. Syst. Evol. Microbiol.">
        <title>Complete genome of a new Firmicutes species belonging to the dominant human colonic microbiota ('Ruminococcus bicirculans') reveals two chromosomes and a selective capacity to utilize plant glucans.</title>
        <authorList>
            <consortium name="NISC Comparative Sequencing Program"/>
            <person name="Wegmann U."/>
            <person name="Louis P."/>
            <person name="Goesmann A."/>
            <person name="Henrissat B."/>
            <person name="Duncan S.H."/>
            <person name="Flint H.J."/>
        </authorList>
    </citation>
    <scope>NUCLEOTIDE SEQUENCE</scope>
    <source>
        <strain evidence="9">NBRC 108216</strain>
    </source>
</reference>
<feature type="domain" description="MPN" evidence="8">
    <location>
        <begin position="174"/>
        <end position="296"/>
    </location>
</feature>
<protein>
    <submittedName>
        <fullName evidence="9">DNA repair protein RadC</fullName>
    </submittedName>
</protein>
<sequence length="296" mass="33006">MPPEDRPAVGESLAAFEALFKRATKTEPDDVSVDNIADAPYGEPSQTTPSPPEAEPEAEPEPKPETTNRPSQSKPHFHDHRDRLRDKFARRGGDAFDDYELLELILFQVLPRIDTKPIAKALIKQFGSLADVVAAPVEKLVEVKGIGASSAQHMKLLHQVSVRINRSAVINRPVLSSWNALLDYCRSAMQFEGREQFRVLFLDKKNRLLGDEIMGQGTVDRAPVYPREIVRRALVHDATAVILAHNHPSGDPTPSRQDIELTQRIVETLKAINVIVHDHLVIGREDVASFKMLGLM</sequence>